<protein>
    <submittedName>
        <fullName evidence="1">Uncharacterized protein</fullName>
    </submittedName>
</protein>
<proteinExistence type="predicted"/>
<name>A0A2P2NHQ0_RHIMU</name>
<organism evidence="1">
    <name type="scientific">Rhizophora mucronata</name>
    <name type="common">Asiatic mangrove</name>
    <dbReference type="NCBI Taxonomy" id="61149"/>
    <lineage>
        <taxon>Eukaryota</taxon>
        <taxon>Viridiplantae</taxon>
        <taxon>Streptophyta</taxon>
        <taxon>Embryophyta</taxon>
        <taxon>Tracheophyta</taxon>
        <taxon>Spermatophyta</taxon>
        <taxon>Magnoliopsida</taxon>
        <taxon>eudicotyledons</taxon>
        <taxon>Gunneridae</taxon>
        <taxon>Pentapetalae</taxon>
        <taxon>rosids</taxon>
        <taxon>fabids</taxon>
        <taxon>Malpighiales</taxon>
        <taxon>Rhizophoraceae</taxon>
        <taxon>Rhizophora</taxon>
    </lineage>
</organism>
<dbReference type="AlphaFoldDB" id="A0A2P2NHQ0"/>
<dbReference type="EMBL" id="GGEC01061436">
    <property type="protein sequence ID" value="MBX41920.1"/>
    <property type="molecule type" value="Transcribed_RNA"/>
</dbReference>
<evidence type="ECO:0000313" key="1">
    <source>
        <dbReference type="EMBL" id="MBX41920.1"/>
    </source>
</evidence>
<reference evidence="1" key="1">
    <citation type="submission" date="2018-02" db="EMBL/GenBank/DDBJ databases">
        <title>Rhizophora mucronata_Transcriptome.</title>
        <authorList>
            <person name="Meera S.P."/>
            <person name="Sreeshan A."/>
            <person name="Augustine A."/>
        </authorList>
    </citation>
    <scope>NUCLEOTIDE SEQUENCE</scope>
    <source>
        <tissue evidence="1">Leaf</tissue>
    </source>
</reference>
<accession>A0A2P2NHQ0</accession>
<sequence>MRDAWGKSHWPRINSSKYNRTYDYQKSNCKKINK</sequence>